<organism evidence="2">
    <name type="scientific">Kwoniella pini CBS 10737</name>
    <dbReference type="NCBI Taxonomy" id="1296096"/>
    <lineage>
        <taxon>Eukaryota</taxon>
        <taxon>Fungi</taxon>
        <taxon>Dikarya</taxon>
        <taxon>Basidiomycota</taxon>
        <taxon>Agaricomycotina</taxon>
        <taxon>Tremellomycetes</taxon>
        <taxon>Tremellales</taxon>
        <taxon>Cryptococcaceae</taxon>
        <taxon>Kwoniella</taxon>
    </lineage>
</organism>
<feature type="compositionally biased region" description="Low complexity" evidence="1">
    <location>
        <begin position="173"/>
        <end position="186"/>
    </location>
</feature>
<reference evidence="2" key="3">
    <citation type="submission" date="2016-07" db="EMBL/GenBank/DDBJ databases">
        <title>Evolution of pathogenesis and genome organization in the Tremellales.</title>
        <authorList>
            <person name="Cuomo C."/>
            <person name="Litvintseva A."/>
            <person name="Heitman J."/>
            <person name="Chen Y."/>
            <person name="Sun S."/>
            <person name="Springer D."/>
            <person name="Dromer F."/>
            <person name="Young S."/>
            <person name="Zeng Q."/>
            <person name="Chapman S."/>
            <person name="Gujja S."/>
            <person name="Saif S."/>
            <person name="Birren B."/>
        </authorList>
    </citation>
    <scope>NUCLEOTIDE SEQUENCE</scope>
    <source>
        <strain evidence="2">CBS 10737</strain>
    </source>
</reference>
<proteinExistence type="predicted"/>
<evidence type="ECO:0000256" key="1">
    <source>
        <dbReference type="SAM" id="MobiDB-lite"/>
    </source>
</evidence>
<dbReference type="OrthoDB" id="2565232at2759"/>
<reference evidence="2" key="1">
    <citation type="submission" date="2013-07" db="EMBL/GenBank/DDBJ databases">
        <title>The Genome Sequence of Cryptococcus pinus CBS10737.</title>
        <authorList>
            <consortium name="The Broad Institute Genome Sequencing Platform"/>
            <person name="Cuomo C."/>
            <person name="Litvintseva A."/>
            <person name="Chen Y."/>
            <person name="Heitman J."/>
            <person name="Sun S."/>
            <person name="Springer D."/>
            <person name="Dromer F."/>
            <person name="Young S.K."/>
            <person name="Zeng Q."/>
            <person name="Gargeya S."/>
            <person name="Fitzgerald M."/>
            <person name="Abouelleil A."/>
            <person name="Alvarado L."/>
            <person name="Berlin A.M."/>
            <person name="Chapman S.B."/>
            <person name="Dewar J."/>
            <person name="Goldberg J."/>
            <person name="Griggs A."/>
            <person name="Gujja S."/>
            <person name="Hansen M."/>
            <person name="Howarth C."/>
            <person name="Imamovic A."/>
            <person name="Larimer J."/>
            <person name="McCowan C."/>
            <person name="Murphy C."/>
            <person name="Pearson M."/>
            <person name="Priest M."/>
            <person name="Roberts A."/>
            <person name="Saif S."/>
            <person name="Shea T."/>
            <person name="Sykes S."/>
            <person name="Wortman J."/>
            <person name="Nusbaum C."/>
            <person name="Birren B."/>
        </authorList>
    </citation>
    <scope>NUCLEOTIDE SEQUENCE [LARGE SCALE GENOMIC DNA]</scope>
    <source>
        <strain evidence="2">CBS 10737</strain>
    </source>
</reference>
<reference evidence="3" key="2">
    <citation type="submission" date="2013-07" db="EMBL/GenBank/DDBJ databases">
        <authorList>
            <consortium name="The Broad Institute Genome Sequencing Platform"/>
            <person name="Cuomo C."/>
            <person name="Litvintseva A."/>
            <person name="Chen Y."/>
            <person name="Heitman J."/>
            <person name="Sun S."/>
            <person name="Springer D."/>
            <person name="Dromer F."/>
            <person name="Young S.K."/>
            <person name="Zeng Q."/>
            <person name="Gargeya S."/>
            <person name="Fitzgerald M."/>
            <person name="Abouelleil A."/>
            <person name="Alvarado L."/>
            <person name="Berlin A.M."/>
            <person name="Chapman S.B."/>
            <person name="Dewar J."/>
            <person name="Goldberg J."/>
            <person name="Griggs A."/>
            <person name="Gujja S."/>
            <person name="Hansen M."/>
            <person name="Howarth C."/>
            <person name="Imamovic A."/>
            <person name="Larimer J."/>
            <person name="McCowan C."/>
            <person name="Murphy C."/>
            <person name="Pearson M."/>
            <person name="Priest M."/>
            <person name="Roberts A."/>
            <person name="Saif S."/>
            <person name="Shea T."/>
            <person name="Sykes S."/>
            <person name="Wortman J."/>
            <person name="Nusbaum C."/>
            <person name="Birren B."/>
        </authorList>
    </citation>
    <scope>NUCLEOTIDE SEQUENCE</scope>
    <source>
        <strain evidence="3">CBS 10737</strain>
    </source>
</reference>
<dbReference type="EMBL" id="KI894014">
    <property type="protein sequence ID" value="OCF48252.1"/>
    <property type="molecule type" value="Genomic_DNA"/>
</dbReference>
<reference evidence="3" key="4">
    <citation type="submission" date="2024-02" db="EMBL/GenBank/DDBJ databases">
        <title>Comparative genomics of Cryptococcus and Kwoniella reveals pathogenesis evolution and contrasting modes of karyotype evolution via chromosome fusion or intercentromeric recombination.</title>
        <authorList>
            <person name="Coelho M.A."/>
            <person name="David-Palma M."/>
            <person name="Shea T."/>
            <person name="Bowers K."/>
            <person name="McGinley-Smith S."/>
            <person name="Mohammad A.W."/>
            <person name="Gnirke A."/>
            <person name="Yurkov A.M."/>
            <person name="Nowrousian M."/>
            <person name="Sun S."/>
            <person name="Cuomo C.A."/>
            <person name="Heitman J."/>
        </authorList>
    </citation>
    <scope>NUCLEOTIDE SEQUENCE</scope>
    <source>
        <strain evidence="3">CBS 10737</strain>
    </source>
</reference>
<evidence type="ECO:0000313" key="3">
    <source>
        <dbReference type="EMBL" id="WWC73815.1"/>
    </source>
</evidence>
<protein>
    <submittedName>
        <fullName evidence="2">Uncharacterized protein</fullName>
    </submittedName>
</protein>
<dbReference type="KEGG" id="kpin:30174489"/>
<feature type="compositionally biased region" description="Basic and acidic residues" evidence="1">
    <location>
        <begin position="20"/>
        <end position="36"/>
    </location>
</feature>
<sequence length="671" mass="74720">MSSEGPPFSPKKQETVQMMSREDIVVKPPEEREEVTHLGWNNLTTSEGGTENPNNLNGSQLLPIENDEDGEVQDEDQIDELLSPILGEMSMLEQQEVFHKDINVLNSVNNQSRVDGTPNVYTKQQSPNHDIPETVLTPVISDDKRDYITSMASEDQAHPHHTTSSSKIPLFDSSSPSPISTTPQTSLPVSRFPIPNRRPKGWISSLKHPRAVSTLSNKAIHLDPPRSSSTSDVPHSTSDPINTDLEQPKRISHPIGRVSSIRVDQQAINGRRVSGAMQYAFQEHPLNNSGEHQNEGNSGDLENPVEIDTTELTAGGEGHEAVVNDEEIESMEALSPSEEARIRYEVGLSQDQDEIWMEYVRNQLSTLFPDFFGANPEELGNFTSEQEEAGLGEENVEYEEERSNEGSVIIHSTPSFEIDNLPDFSRLSSERYHRVESPSIRRDNSAQIDLFSISNDRSFATSSTDISSLATPPLRSNAEMLRGNVVLPNVRDEISGLREEIERLRSVVGDLAFELGQQPQPQQEIVVQQDGYNSLVGDGNEEDSAGAQEVLEAEEGNQELQNDIVEDVEERDITEQRMNENSTPLTNFTPIPQEISVTAEGDMVETVELSESYMKTAHTSANIIRTLHRAMHGDDVKGVKMNKIPLSSDAEVFDAANLEKIKDWVEKKMRI</sequence>
<gene>
    <name evidence="2" type="ORF">I206_06120</name>
    <name evidence="3" type="ORF">I206_107787</name>
</gene>
<feature type="compositionally biased region" description="Polar residues" evidence="1">
    <location>
        <begin position="39"/>
        <end position="60"/>
    </location>
</feature>
<dbReference type="RefSeq" id="XP_019009471.1">
    <property type="nucleotide sequence ID" value="XM_019157831.1"/>
</dbReference>
<evidence type="ECO:0000313" key="2">
    <source>
        <dbReference type="EMBL" id="OCF48252.1"/>
    </source>
</evidence>
<dbReference type="GeneID" id="30174489"/>
<dbReference type="Proteomes" id="UP000094020">
    <property type="component" value="Chromosome 11"/>
</dbReference>
<name>A0A1B9HYA4_9TREE</name>
<accession>A0A1B9HYA4</accession>
<feature type="region of interest" description="Disordered" evidence="1">
    <location>
        <begin position="109"/>
        <end position="133"/>
    </location>
</feature>
<dbReference type="AlphaFoldDB" id="A0A1B9HYA4"/>
<feature type="compositionally biased region" description="Polar residues" evidence="1">
    <location>
        <begin position="109"/>
        <end position="128"/>
    </location>
</feature>
<dbReference type="EMBL" id="CP144529">
    <property type="protein sequence ID" value="WWC73815.1"/>
    <property type="molecule type" value="Genomic_DNA"/>
</dbReference>
<feature type="region of interest" description="Disordered" evidence="1">
    <location>
        <begin position="152"/>
        <end position="247"/>
    </location>
</feature>
<evidence type="ECO:0000313" key="4">
    <source>
        <dbReference type="Proteomes" id="UP000094020"/>
    </source>
</evidence>
<feature type="region of interest" description="Disordered" evidence="1">
    <location>
        <begin position="1"/>
        <end position="63"/>
    </location>
</feature>
<feature type="compositionally biased region" description="Low complexity" evidence="1">
    <location>
        <begin position="227"/>
        <end position="240"/>
    </location>
</feature>
<keyword evidence="4" id="KW-1185">Reference proteome</keyword>